<feature type="transmembrane region" description="Helical" evidence="9">
    <location>
        <begin position="20"/>
        <end position="44"/>
    </location>
</feature>
<evidence type="ECO:0000256" key="7">
    <source>
        <dbReference type="ARBA" id="ARBA00022989"/>
    </source>
</evidence>
<dbReference type="GO" id="GO:0006865">
    <property type="term" value="P:amino acid transport"/>
    <property type="evidence" value="ECO:0007669"/>
    <property type="project" value="UniProtKB-KW"/>
</dbReference>
<dbReference type="Proteomes" id="UP000199467">
    <property type="component" value="Unassembled WGS sequence"/>
</dbReference>
<dbReference type="GO" id="GO:0022857">
    <property type="term" value="F:transmembrane transporter activity"/>
    <property type="evidence" value="ECO:0007669"/>
    <property type="project" value="InterPro"/>
</dbReference>
<evidence type="ECO:0000256" key="5">
    <source>
        <dbReference type="ARBA" id="ARBA00022692"/>
    </source>
</evidence>
<comment type="similarity">
    <text evidence="2">Belongs to the binding-protein-dependent transport system permease family. HisMQ subfamily.</text>
</comment>
<dbReference type="PROSITE" id="PS50928">
    <property type="entry name" value="ABC_TM1"/>
    <property type="match status" value="1"/>
</dbReference>
<dbReference type="NCBIfam" id="TIGR03003">
    <property type="entry name" value="ectoine_ehuD"/>
    <property type="match status" value="1"/>
</dbReference>
<sequence length="220" mass="24576">MNFFDWDFALSILPDLLKASLNTLLITFAGFAIAIVLGLLLAIARRSKHLWLSWPVAGLIEFIRSTPLLIQVYFLFYVFPNYGLNLTALQAGILGIALHYACYTAEVYRAGLDAVPRGQWEAVTALNMSPLSAYRQIILPQALRPILPALGNYLVAMLKDTPVLSAITVVEIMQQAKNIGSESFRYLEPITMVGLFFLLLSLALAWCVRRVEDRLEVTAR</sequence>
<dbReference type="PANTHER" id="PTHR30614">
    <property type="entry name" value="MEMBRANE COMPONENT OF AMINO ACID ABC TRANSPORTER"/>
    <property type="match status" value="1"/>
</dbReference>
<reference evidence="11" key="1">
    <citation type="submission" date="2016-10" db="EMBL/GenBank/DDBJ databases">
        <authorList>
            <person name="Varghese N."/>
            <person name="Submissions S."/>
        </authorList>
    </citation>
    <scope>NUCLEOTIDE SEQUENCE [LARGE SCALE GENOMIC DNA]</scope>
    <source>
        <strain evidence="11">DSM 26382</strain>
    </source>
</reference>
<dbReference type="RefSeq" id="WP_017676297.1">
    <property type="nucleotide sequence ID" value="NZ_FMZQ01000001.1"/>
</dbReference>
<dbReference type="InterPro" id="IPR043429">
    <property type="entry name" value="ArtM/GltK/GlnP/TcyL/YhdX-like"/>
</dbReference>
<dbReference type="Pfam" id="PF00528">
    <property type="entry name" value="BPD_transp_1"/>
    <property type="match status" value="1"/>
</dbReference>
<evidence type="ECO:0000256" key="3">
    <source>
        <dbReference type="ARBA" id="ARBA00022448"/>
    </source>
</evidence>
<dbReference type="InterPro" id="IPR014341">
    <property type="entry name" value="Ectoine_EhuD"/>
</dbReference>
<protein>
    <submittedName>
        <fullName evidence="10">Polar amino acid transport system permease protein</fullName>
    </submittedName>
</protein>
<evidence type="ECO:0000313" key="10">
    <source>
        <dbReference type="EMBL" id="SDC04689.1"/>
    </source>
</evidence>
<evidence type="ECO:0000313" key="11">
    <source>
        <dbReference type="Proteomes" id="UP000199467"/>
    </source>
</evidence>
<keyword evidence="11" id="KW-1185">Reference proteome</keyword>
<dbReference type="GeneID" id="83639204"/>
<keyword evidence="8 9" id="KW-0472">Membrane</keyword>
<name>A0A1G6IDS3_9GAMM</name>
<dbReference type="Gene3D" id="1.10.3720.10">
    <property type="entry name" value="MetI-like"/>
    <property type="match status" value="1"/>
</dbReference>
<dbReference type="GO" id="GO:0043190">
    <property type="term" value="C:ATP-binding cassette (ABC) transporter complex"/>
    <property type="evidence" value="ECO:0007669"/>
    <property type="project" value="InterPro"/>
</dbReference>
<dbReference type="CDD" id="cd06261">
    <property type="entry name" value="TM_PBP2"/>
    <property type="match status" value="1"/>
</dbReference>
<evidence type="ECO:0000256" key="2">
    <source>
        <dbReference type="ARBA" id="ARBA00010072"/>
    </source>
</evidence>
<evidence type="ECO:0000256" key="4">
    <source>
        <dbReference type="ARBA" id="ARBA00022475"/>
    </source>
</evidence>
<evidence type="ECO:0000256" key="1">
    <source>
        <dbReference type="ARBA" id="ARBA00004429"/>
    </source>
</evidence>
<evidence type="ECO:0000256" key="8">
    <source>
        <dbReference type="ARBA" id="ARBA00023136"/>
    </source>
</evidence>
<keyword evidence="6" id="KW-0029">Amino-acid transport</keyword>
<keyword evidence="5 9" id="KW-0812">Transmembrane</keyword>
<dbReference type="PANTHER" id="PTHR30614:SF0">
    <property type="entry name" value="L-CYSTINE TRANSPORT SYSTEM PERMEASE PROTEIN TCYL"/>
    <property type="match status" value="1"/>
</dbReference>
<dbReference type="AlphaFoldDB" id="A0A1G6IDS3"/>
<proteinExistence type="inferred from homology"/>
<dbReference type="InterPro" id="IPR035906">
    <property type="entry name" value="MetI-like_sf"/>
</dbReference>
<keyword evidence="4" id="KW-1003">Cell membrane</keyword>
<gene>
    <name evidence="10" type="ORF">SAMN05216576_101218</name>
</gene>
<keyword evidence="7 9" id="KW-1133">Transmembrane helix</keyword>
<evidence type="ECO:0000256" key="9">
    <source>
        <dbReference type="RuleBase" id="RU363032"/>
    </source>
</evidence>
<dbReference type="EMBL" id="FMZQ01000001">
    <property type="protein sequence ID" value="SDC04689.1"/>
    <property type="molecule type" value="Genomic_DNA"/>
</dbReference>
<dbReference type="SUPFAM" id="SSF161098">
    <property type="entry name" value="MetI-like"/>
    <property type="match status" value="1"/>
</dbReference>
<accession>A0A1G6IDS3</accession>
<dbReference type="NCBIfam" id="TIGR01726">
    <property type="entry name" value="HEQRo_perm_3TM"/>
    <property type="match status" value="1"/>
</dbReference>
<comment type="subcellular location">
    <subcellularLocation>
        <location evidence="1">Cell inner membrane</location>
        <topology evidence="1">Multi-pass membrane protein</topology>
    </subcellularLocation>
    <subcellularLocation>
        <location evidence="9">Cell membrane</location>
        <topology evidence="9">Multi-pass membrane protein</topology>
    </subcellularLocation>
</comment>
<organism evidence="10 11">
    <name type="scientific">Ectopseudomonas chengduensis</name>
    <dbReference type="NCBI Taxonomy" id="489632"/>
    <lineage>
        <taxon>Bacteria</taxon>
        <taxon>Pseudomonadati</taxon>
        <taxon>Pseudomonadota</taxon>
        <taxon>Gammaproteobacteria</taxon>
        <taxon>Pseudomonadales</taxon>
        <taxon>Pseudomonadaceae</taxon>
        <taxon>Ectopseudomonas</taxon>
    </lineage>
</organism>
<evidence type="ECO:0000256" key="6">
    <source>
        <dbReference type="ARBA" id="ARBA00022970"/>
    </source>
</evidence>
<dbReference type="InterPro" id="IPR010065">
    <property type="entry name" value="AA_ABC_transptr_permease_3TM"/>
</dbReference>
<dbReference type="InterPro" id="IPR000515">
    <property type="entry name" value="MetI-like"/>
</dbReference>
<feature type="transmembrane region" description="Helical" evidence="9">
    <location>
        <begin position="190"/>
        <end position="208"/>
    </location>
</feature>
<keyword evidence="3 9" id="KW-0813">Transport</keyword>